<dbReference type="RefSeq" id="WP_328988058.1">
    <property type="nucleotide sequence ID" value="NZ_CP121472.1"/>
</dbReference>
<evidence type="ECO:0000256" key="8">
    <source>
        <dbReference type="ARBA" id="ARBA00022801"/>
    </source>
</evidence>
<sequence length="416" mass="46463">MSTTDEQIPGARTYLVGGAVRDGLLGLPVRERDFVVVGSDVTTMLAQGFTQVGKDFPVFLHPETKEEYALARTERKSAPGYHGFVVHADPEVTLEEDLARRDLTINALARDSNGHIIDPFGGRADLDARLLRHVSPAFVEDPVRILRVARFAARFDALGFRLAPETAELMREMVAAGEVDALVPDRVWAELCRALGEARPARFFEELRHCGALRILLPELDRLWGVPQPEQWHPEVDTGVHVMMVLNQAARLSEEPEVRFAALCHDLGKGTTPPEVLPSHHGHEERGVELLGQVCQRLPVPTRFRELAQVVARYHGKIHKVDELRASTILGVFEGADLFRRPERFERVLIACEADFRGRLGFEERDYPQARTWRRLAQACAAVDTGAVARASEPTRIRAAIRLARLEAIKFALRAG</sequence>
<feature type="binding site" evidence="12">
    <location>
        <position position="147"/>
    </location>
    <ligand>
        <name>CTP</name>
        <dbReference type="ChEBI" id="CHEBI:37563"/>
    </ligand>
</feature>
<feature type="binding site" evidence="12">
    <location>
        <position position="101"/>
    </location>
    <ligand>
        <name>CTP</name>
        <dbReference type="ChEBI" id="CHEBI:37563"/>
    </ligand>
</feature>
<dbReference type="InterPro" id="IPR002646">
    <property type="entry name" value="PolA_pol_head_dom"/>
</dbReference>
<keyword evidence="6 12" id="KW-0547">Nucleotide-binding</keyword>
<dbReference type="HAMAP" id="MF_01261">
    <property type="entry name" value="CCA_bact_type1"/>
    <property type="match status" value="1"/>
</dbReference>
<dbReference type="InterPro" id="IPR032828">
    <property type="entry name" value="PolyA_RNA-bd"/>
</dbReference>
<feature type="binding site" evidence="12">
    <location>
        <position position="18"/>
    </location>
    <ligand>
        <name>ATP</name>
        <dbReference type="ChEBI" id="CHEBI:30616"/>
    </ligand>
</feature>
<gene>
    <name evidence="12 14" type="primary">cca</name>
    <name evidence="14" type="ORF">Thiowin_02243</name>
</gene>
<accession>A0ABZ0SAZ2</accession>
<keyword evidence="8 12" id="KW-0378">Hydrolase</keyword>
<comment type="catalytic activity">
    <reaction evidence="12">
        <text>a tRNA precursor + 2 CTP + ATP = a tRNA with a 3' CCA end + 3 diphosphate</text>
        <dbReference type="Rhea" id="RHEA:14433"/>
        <dbReference type="Rhea" id="RHEA-COMP:10465"/>
        <dbReference type="Rhea" id="RHEA-COMP:10468"/>
        <dbReference type="ChEBI" id="CHEBI:30616"/>
        <dbReference type="ChEBI" id="CHEBI:33019"/>
        <dbReference type="ChEBI" id="CHEBI:37563"/>
        <dbReference type="ChEBI" id="CHEBI:74896"/>
        <dbReference type="ChEBI" id="CHEBI:83071"/>
        <dbReference type="EC" id="2.7.7.72"/>
    </reaction>
</comment>
<feature type="binding site" evidence="12">
    <location>
        <position position="33"/>
    </location>
    <ligand>
        <name>Mg(2+)</name>
        <dbReference type="ChEBI" id="CHEBI:18420"/>
    </ligand>
</feature>
<dbReference type="PANTHER" id="PTHR47545">
    <property type="entry name" value="MULTIFUNCTIONAL CCA PROTEIN"/>
    <property type="match status" value="1"/>
</dbReference>
<evidence type="ECO:0000256" key="5">
    <source>
        <dbReference type="ARBA" id="ARBA00022723"/>
    </source>
</evidence>
<dbReference type="EC" id="2.7.7.72" evidence="12"/>
<keyword evidence="2 12" id="KW-0808">Transferase</keyword>
<feature type="binding site" evidence="12">
    <location>
        <position position="101"/>
    </location>
    <ligand>
        <name>ATP</name>
        <dbReference type="ChEBI" id="CHEBI:30616"/>
    </ligand>
</feature>
<evidence type="ECO:0000313" key="14">
    <source>
        <dbReference type="EMBL" id="WPL17247.1"/>
    </source>
</evidence>
<evidence type="ECO:0000256" key="7">
    <source>
        <dbReference type="ARBA" id="ARBA00022800"/>
    </source>
</evidence>
<comment type="similarity">
    <text evidence="12">Belongs to the tRNA nucleotidyltransferase/poly(A) polymerase family. Bacterial CCA-adding enzyme type 1 subfamily.</text>
</comment>
<keyword evidence="12" id="KW-0511">Multifunctional enzyme</keyword>
<feature type="domain" description="HD" evidence="13">
    <location>
        <begin position="238"/>
        <end position="339"/>
    </location>
</feature>
<dbReference type="PIRSF" id="PIRSF000813">
    <property type="entry name" value="CCA_bact"/>
    <property type="match status" value="1"/>
</dbReference>
<dbReference type="Proteomes" id="UP001432180">
    <property type="component" value="Chromosome"/>
</dbReference>
<dbReference type="SUPFAM" id="SSF81301">
    <property type="entry name" value="Nucleotidyltransferase"/>
    <property type="match status" value="1"/>
</dbReference>
<dbReference type="PANTHER" id="PTHR47545:SF1">
    <property type="entry name" value="MULTIFUNCTIONAL CCA PROTEIN"/>
    <property type="match status" value="1"/>
</dbReference>
<feature type="binding site" evidence="12">
    <location>
        <position position="147"/>
    </location>
    <ligand>
        <name>ATP</name>
        <dbReference type="ChEBI" id="CHEBI:30616"/>
    </ligand>
</feature>
<comment type="catalytic activity">
    <reaction evidence="12">
        <text>a tRNA with a 3' CCA end + 2 CTP + ATP = a tRNA with a 3' CCACCA end + 3 diphosphate</text>
        <dbReference type="Rhea" id="RHEA:76235"/>
        <dbReference type="Rhea" id="RHEA-COMP:10468"/>
        <dbReference type="Rhea" id="RHEA-COMP:18655"/>
        <dbReference type="ChEBI" id="CHEBI:30616"/>
        <dbReference type="ChEBI" id="CHEBI:33019"/>
        <dbReference type="ChEBI" id="CHEBI:37563"/>
        <dbReference type="ChEBI" id="CHEBI:83071"/>
        <dbReference type="ChEBI" id="CHEBI:195187"/>
    </reaction>
</comment>
<evidence type="ECO:0000256" key="10">
    <source>
        <dbReference type="ARBA" id="ARBA00022842"/>
    </source>
</evidence>
<dbReference type="Pfam" id="PF12627">
    <property type="entry name" value="PolyA_pol_RNAbd"/>
    <property type="match status" value="1"/>
</dbReference>
<keyword evidence="5 12" id="KW-0479">Metal-binding</keyword>
<comment type="cofactor">
    <cofactor evidence="12">
        <name>Mg(2+)</name>
        <dbReference type="ChEBI" id="CHEBI:18420"/>
    </cofactor>
    <text evidence="12">Magnesium is required for nucleotidyltransferase activity.</text>
</comment>
<dbReference type="HAMAP" id="MF_01262">
    <property type="entry name" value="CCA_bact_type2"/>
    <property type="match status" value="1"/>
</dbReference>
<evidence type="ECO:0000256" key="9">
    <source>
        <dbReference type="ARBA" id="ARBA00022840"/>
    </source>
</evidence>
<evidence type="ECO:0000259" key="13">
    <source>
        <dbReference type="PROSITE" id="PS51831"/>
    </source>
</evidence>
<dbReference type="CDD" id="cd05398">
    <property type="entry name" value="NT_ClassII-CCAase"/>
    <property type="match status" value="1"/>
</dbReference>
<dbReference type="SMART" id="SM00471">
    <property type="entry name" value="HDc"/>
    <property type="match status" value="1"/>
</dbReference>
<evidence type="ECO:0000256" key="3">
    <source>
        <dbReference type="ARBA" id="ARBA00022694"/>
    </source>
</evidence>
<dbReference type="PROSITE" id="PS51831">
    <property type="entry name" value="HD"/>
    <property type="match status" value="1"/>
</dbReference>
<dbReference type="SUPFAM" id="SSF81891">
    <property type="entry name" value="Poly A polymerase C-terminal region-like"/>
    <property type="match status" value="1"/>
</dbReference>
<comment type="domain">
    <text evidence="12">Comprises two domains: an N-terminal domain containing the nucleotidyltransferase activity and a C-terminal HD domain associated with both phosphodiesterase and phosphatase activities.</text>
</comment>
<dbReference type="InterPro" id="IPR012006">
    <property type="entry name" value="CCA_bact"/>
</dbReference>
<dbReference type="EMBL" id="CP121472">
    <property type="protein sequence ID" value="WPL17247.1"/>
    <property type="molecule type" value="Genomic_DNA"/>
</dbReference>
<keyword evidence="4 12" id="KW-0548">Nucleotidyltransferase</keyword>
<evidence type="ECO:0000256" key="4">
    <source>
        <dbReference type="ARBA" id="ARBA00022695"/>
    </source>
</evidence>
<keyword evidence="9 12" id="KW-0067">ATP-binding</keyword>
<dbReference type="Pfam" id="PF01966">
    <property type="entry name" value="HD"/>
    <property type="match status" value="1"/>
</dbReference>
<dbReference type="CDD" id="cd00077">
    <property type="entry name" value="HDc"/>
    <property type="match status" value="1"/>
</dbReference>
<protein>
    <recommendedName>
        <fullName evidence="12">Multifunctional CCA protein</fullName>
    </recommendedName>
    <domain>
        <recommendedName>
            <fullName evidence="12">CCA-adding enzyme</fullName>
            <ecNumber evidence="12">2.7.7.72</ecNumber>
        </recommendedName>
        <alternativeName>
            <fullName evidence="12">CCA tRNA nucleotidyltransferase</fullName>
        </alternativeName>
        <alternativeName>
            <fullName evidence="12">tRNA CCA-pyrophosphorylase</fullName>
        </alternativeName>
        <alternativeName>
            <fullName evidence="12">tRNA adenylyl-/cytidylyl-transferase</fullName>
        </alternativeName>
        <alternativeName>
            <fullName evidence="12">tRNA nucleotidyltransferase</fullName>
        </alternativeName>
        <alternativeName>
            <fullName evidence="12">tRNA-NT</fullName>
        </alternativeName>
    </domain>
    <domain>
        <recommendedName>
            <fullName evidence="12">2'-nucleotidase</fullName>
            <ecNumber evidence="12">3.1.3.-</ecNumber>
        </recommendedName>
    </domain>
    <domain>
        <recommendedName>
            <fullName evidence="12">2',3'-cyclic phosphodiesterase</fullName>
            <ecNumber evidence="12">3.1.4.-</ecNumber>
        </recommendedName>
    </domain>
    <domain>
        <recommendedName>
            <fullName evidence="12">Phosphatase</fullName>
        </recommendedName>
    </domain>
</protein>
<comment type="subunit">
    <text evidence="12">Monomer. Can also form homodimers and oligomers.</text>
</comment>
<dbReference type="Gene3D" id="3.30.460.10">
    <property type="entry name" value="Beta Polymerase, domain 2"/>
    <property type="match status" value="1"/>
</dbReference>
<organism evidence="14 15">
    <name type="scientific">Thiorhodovibrio winogradskyi</name>
    <dbReference type="NCBI Taxonomy" id="77007"/>
    <lineage>
        <taxon>Bacteria</taxon>
        <taxon>Pseudomonadati</taxon>
        <taxon>Pseudomonadota</taxon>
        <taxon>Gammaproteobacteria</taxon>
        <taxon>Chromatiales</taxon>
        <taxon>Chromatiaceae</taxon>
        <taxon>Thiorhodovibrio</taxon>
    </lineage>
</organism>
<keyword evidence="3 12" id="KW-0819">tRNA processing</keyword>
<dbReference type="Gene3D" id="1.10.3090.10">
    <property type="entry name" value="cca-adding enzyme, domain 2"/>
    <property type="match status" value="1"/>
</dbReference>
<dbReference type="Pfam" id="PF01743">
    <property type="entry name" value="PolyA_pol"/>
    <property type="match status" value="1"/>
</dbReference>
<feature type="binding site" evidence="12">
    <location>
        <position position="21"/>
    </location>
    <ligand>
        <name>CTP</name>
        <dbReference type="ChEBI" id="CHEBI:37563"/>
    </ligand>
</feature>
<keyword evidence="10 12" id="KW-0460">Magnesium</keyword>
<reference evidence="14 15" key="1">
    <citation type="journal article" date="2023" name="Microorganisms">
        <title>Thiorhodovibrio frisius and Trv. litoralis spp. nov., Two Novel Members from a Clade of Fastidious Purple Sulfur Bacteria That Exhibit Unique Red-Shifted Light-Harvesting Capabilities.</title>
        <authorList>
            <person name="Methner A."/>
            <person name="Kuzyk S.B."/>
            <person name="Petersen J."/>
            <person name="Bauer S."/>
            <person name="Brinkmann H."/>
            <person name="Sichau K."/>
            <person name="Wanner G."/>
            <person name="Wolf J."/>
            <person name="Neumann-Schaal M."/>
            <person name="Henke P."/>
            <person name="Tank M."/>
            <person name="Sproer C."/>
            <person name="Bunk B."/>
            <person name="Overmann J."/>
        </authorList>
    </citation>
    <scope>NUCLEOTIDE SEQUENCE [LARGE SCALE GENOMIC DNA]</scope>
    <source>
        <strain evidence="14 15">DSM 6702</strain>
    </source>
</reference>
<evidence type="ECO:0000256" key="12">
    <source>
        <dbReference type="HAMAP-Rule" id="MF_01261"/>
    </source>
</evidence>
<evidence type="ECO:0000256" key="1">
    <source>
        <dbReference type="ARBA" id="ARBA00022596"/>
    </source>
</evidence>
<name>A0ABZ0SAZ2_9GAMM</name>
<keyword evidence="7 12" id="KW-0692">RNA repair</keyword>
<evidence type="ECO:0000256" key="6">
    <source>
        <dbReference type="ARBA" id="ARBA00022741"/>
    </source>
</evidence>
<comment type="cofactor">
    <cofactor evidence="12">
        <name>Ni(2+)</name>
        <dbReference type="ChEBI" id="CHEBI:49786"/>
    </cofactor>
    <text evidence="12">Nickel for phosphatase activity.</text>
</comment>
<dbReference type="EC" id="3.1.3.-" evidence="12"/>
<feature type="binding site" evidence="12">
    <location>
        <position position="21"/>
    </location>
    <ligand>
        <name>ATP</name>
        <dbReference type="ChEBI" id="CHEBI:30616"/>
    </ligand>
</feature>
<evidence type="ECO:0000256" key="2">
    <source>
        <dbReference type="ARBA" id="ARBA00022679"/>
    </source>
</evidence>
<dbReference type="InterPro" id="IPR043519">
    <property type="entry name" value="NT_sf"/>
</dbReference>
<comment type="miscellaneous">
    <text evidence="12">A single active site specifically recognizes both ATP and CTP and is responsible for their addition.</text>
</comment>
<dbReference type="InterPro" id="IPR050124">
    <property type="entry name" value="tRNA_CCA-adding_enzyme"/>
</dbReference>
<evidence type="ECO:0000313" key="15">
    <source>
        <dbReference type="Proteomes" id="UP001432180"/>
    </source>
</evidence>
<keyword evidence="11 12" id="KW-0694">RNA-binding</keyword>
<dbReference type="NCBIfam" id="NF008137">
    <property type="entry name" value="PRK10885.1"/>
    <property type="match status" value="1"/>
</dbReference>
<comment type="function">
    <text evidence="12">Catalyzes the addition and repair of the essential 3'-terminal CCA sequence in tRNAs without using a nucleic acid template. Adds these three nucleotides in the order of C, C, and A to the tRNA nucleotide-73, using CTP and ATP as substrates and producing inorganic pyrophosphate. tRNA 3'-terminal CCA addition is required both for tRNA processing and repair. Also involved in tRNA surveillance by mediating tandem CCA addition to generate a CCACCA at the 3' terminus of unstable tRNAs. While stable tRNAs receive only 3'-terminal CCA, unstable tRNAs are marked with CCACCA and rapidly degraded.</text>
</comment>
<dbReference type="EC" id="3.1.4.-" evidence="12"/>
<keyword evidence="15" id="KW-1185">Reference proteome</keyword>
<dbReference type="InterPro" id="IPR003607">
    <property type="entry name" value="HD/PDEase_dom"/>
</dbReference>
<feature type="binding site" evidence="12">
    <location>
        <position position="18"/>
    </location>
    <ligand>
        <name>CTP</name>
        <dbReference type="ChEBI" id="CHEBI:37563"/>
    </ligand>
</feature>
<feature type="binding site" evidence="12">
    <location>
        <position position="150"/>
    </location>
    <ligand>
        <name>ATP</name>
        <dbReference type="ChEBI" id="CHEBI:30616"/>
    </ligand>
</feature>
<feature type="binding site" evidence="12">
    <location>
        <position position="150"/>
    </location>
    <ligand>
        <name>CTP</name>
        <dbReference type="ChEBI" id="CHEBI:37563"/>
    </ligand>
</feature>
<proteinExistence type="inferred from homology"/>
<keyword evidence="1 12" id="KW-0533">Nickel</keyword>
<evidence type="ECO:0000256" key="11">
    <source>
        <dbReference type="ARBA" id="ARBA00022884"/>
    </source>
</evidence>
<dbReference type="InterPro" id="IPR006674">
    <property type="entry name" value="HD_domain"/>
</dbReference>
<feature type="binding site" evidence="12">
    <location>
        <position position="31"/>
    </location>
    <ligand>
        <name>Mg(2+)</name>
        <dbReference type="ChEBI" id="CHEBI:18420"/>
    </ligand>
</feature>